<reference evidence="2" key="1">
    <citation type="journal article" date="2013" name="Genome">
        <title>Draft Genome Sequences of Porphyromonas crevioricanis JCM 15906T and Porphyromonas cansulci JCM 13913T Isolated from a Canine Oral Cavity.</title>
        <authorList>
            <person name="Sakamoto M."/>
            <person name="Tanaka N."/>
            <person name="Shiwa Y."/>
            <person name="Yoshikawa H."/>
            <person name="Ohkuma M."/>
        </authorList>
    </citation>
    <scope>NUCLEOTIDE SEQUENCE [LARGE SCALE GENOMIC DNA]</scope>
    <source>
        <strain evidence="2">JCM 15906</strain>
    </source>
</reference>
<proteinExistence type="predicted"/>
<dbReference type="EMBL" id="BAOU01000009">
    <property type="protein sequence ID" value="GAD04652.1"/>
    <property type="molecule type" value="Genomic_DNA"/>
</dbReference>
<accession>T1CLZ8</accession>
<organism evidence="1 2">
    <name type="scientific">Porphyromonas crevioricanis JCM 15906</name>
    <dbReference type="NCBI Taxonomy" id="1305617"/>
    <lineage>
        <taxon>Bacteria</taxon>
        <taxon>Pseudomonadati</taxon>
        <taxon>Bacteroidota</taxon>
        <taxon>Bacteroidia</taxon>
        <taxon>Bacteroidales</taxon>
        <taxon>Porphyromonadaceae</taxon>
        <taxon>Porphyromonas</taxon>
    </lineage>
</organism>
<dbReference type="AlphaFoldDB" id="T1CLZ8"/>
<name>T1CLZ8_9PORP</name>
<dbReference type="Proteomes" id="UP000018031">
    <property type="component" value="Unassembled WGS sequence"/>
</dbReference>
<evidence type="ECO:0000313" key="2">
    <source>
        <dbReference type="Proteomes" id="UP000018031"/>
    </source>
</evidence>
<comment type="caution">
    <text evidence="1">The sequence shown here is derived from an EMBL/GenBank/DDBJ whole genome shotgun (WGS) entry which is preliminary data.</text>
</comment>
<protein>
    <submittedName>
        <fullName evidence="1">Uncharacterized protein</fullName>
    </submittedName>
</protein>
<reference evidence="1 2" key="2">
    <citation type="journal article" date="2013" name="Genome Announc.">
        <title>Draft Genome Sequences of Porphyromonas crevioricanis JCM 15906T and Porphyromonas cansulci JCM 13913T Isolated from a Canine Oral Cavity.</title>
        <authorList>
            <person name="Sakamoto M."/>
            <person name="Tanaka N."/>
            <person name="Shiwa Y."/>
            <person name="Yoshikawa H."/>
            <person name="Ohkuma M."/>
        </authorList>
    </citation>
    <scope>NUCLEOTIDE SEQUENCE [LARGE SCALE GENOMIC DNA]</scope>
    <source>
        <strain evidence="1 2">JCM 15906</strain>
    </source>
</reference>
<sequence>MLTQELAIFFSGENFRSLPRQFYFAPQWCLLASKRGDT</sequence>
<evidence type="ECO:0000313" key="1">
    <source>
        <dbReference type="EMBL" id="GAD04652.1"/>
    </source>
</evidence>
<gene>
    <name evidence="1" type="ORF">PORCRE_342</name>
</gene>